<feature type="compositionally biased region" description="Gly residues" evidence="2">
    <location>
        <begin position="243"/>
        <end position="259"/>
    </location>
</feature>
<dbReference type="Proteomes" id="UP000000657">
    <property type="component" value="Chromosome"/>
</dbReference>
<dbReference type="InterPro" id="IPR003615">
    <property type="entry name" value="HNH_nuc"/>
</dbReference>
<dbReference type="eggNOG" id="COG1403">
    <property type="taxonomic scope" value="Bacteria"/>
</dbReference>
<organism evidence="4 5">
    <name type="scientific">Frankia alni (strain DSM 45986 / CECT 9034 / ACN14a)</name>
    <dbReference type="NCBI Taxonomy" id="326424"/>
    <lineage>
        <taxon>Bacteria</taxon>
        <taxon>Bacillati</taxon>
        <taxon>Actinomycetota</taxon>
        <taxon>Actinomycetes</taxon>
        <taxon>Frankiales</taxon>
        <taxon>Frankiaceae</taxon>
        <taxon>Frankia</taxon>
    </lineage>
</organism>
<comment type="similarity">
    <text evidence="1">Belongs to the Rv1128c/1148c/1588c/1702c/1945/3466 family.</text>
</comment>
<dbReference type="InterPro" id="IPR003870">
    <property type="entry name" value="DUF222"/>
</dbReference>
<dbReference type="GO" id="GO:0003676">
    <property type="term" value="F:nucleic acid binding"/>
    <property type="evidence" value="ECO:0007669"/>
    <property type="project" value="InterPro"/>
</dbReference>
<dbReference type="GO" id="GO:0008270">
    <property type="term" value="F:zinc ion binding"/>
    <property type="evidence" value="ECO:0007669"/>
    <property type="project" value="InterPro"/>
</dbReference>
<protein>
    <recommendedName>
        <fullName evidence="3">HNH nuclease domain-containing protein</fullName>
    </recommendedName>
</protein>
<dbReference type="InterPro" id="IPR002711">
    <property type="entry name" value="HNH"/>
</dbReference>
<dbReference type="Gene3D" id="1.10.30.50">
    <property type="match status" value="1"/>
</dbReference>
<dbReference type="Pfam" id="PF01844">
    <property type="entry name" value="HNH"/>
    <property type="match status" value="1"/>
</dbReference>
<accession>Q0RSP3</accession>
<feature type="region of interest" description="Disordered" evidence="2">
    <location>
        <begin position="492"/>
        <end position="516"/>
    </location>
</feature>
<dbReference type="KEGG" id="fal:FRAAL0744"/>
<evidence type="ECO:0000313" key="5">
    <source>
        <dbReference type="Proteomes" id="UP000000657"/>
    </source>
</evidence>
<gene>
    <name evidence="4" type="ordered locus">FRAAL0744</name>
</gene>
<dbReference type="Pfam" id="PF02720">
    <property type="entry name" value="DUF222"/>
    <property type="match status" value="1"/>
</dbReference>
<reference evidence="4 5" key="1">
    <citation type="journal article" date="2007" name="Genome Res.">
        <title>Genome characteristics of facultatively symbiotic Frankia sp. strains reflect host range and host plant biogeography.</title>
        <authorList>
            <person name="Normand P."/>
            <person name="Lapierre P."/>
            <person name="Tisa L.S."/>
            <person name="Gogarten J.P."/>
            <person name="Alloisio N."/>
            <person name="Bagnarol E."/>
            <person name="Bassi C.A."/>
            <person name="Berry A.M."/>
            <person name="Bickhart D.M."/>
            <person name="Choisne N."/>
            <person name="Couloux A."/>
            <person name="Cournoyer B."/>
            <person name="Cruveiller S."/>
            <person name="Daubin V."/>
            <person name="Demange N."/>
            <person name="Francino M.P."/>
            <person name="Goltsman E."/>
            <person name="Huang Y."/>
            <person name="Kopp O.R."/>
            <person name="Labarre L."/>
            <person name="Lapidus A."/>
            <person name="Lavire C."/>
            <person name="Marechal J."/>
            <person name="Martinez M."/>
            <person name="Mastronunzio J.E."/>
            <person name="Mullin B.C."/>
            <person name="Niemann J."/>
            <person name="Pujic P."/>
            <person name="Rawnsley T."/>
            <person name="Rouy Z."/>
            <person name="Schenowitz C."/>
            <person name="Sellstedt A."/>
            <person name="Tavares F."/>
            <person name="Tomkins J.P."/>
            <person name="Vallenet D."/>
            <person name="Valverde C."/>
            <person name="Wall L.G."/>
            <person name="Wang Y."/>
            <person name="Medigue C."/>
            <person name="Benson D.R."/>
        </authorList>
    </citation>
    <scope>NUCLEOTIDE SEQUENCE [LARGE SCALE GENOMIC DNA]</scope>
    <source>
        <strain evidence="5">DSM 45986 / CECT 9034 / ACN14a</strain>
    </source>
</reference>
<dbReference type="STRING" id="326424.FRAAL0744"/>
<evidence type="ECO:0000259" key="3">
    <source>
        <dbReference type="SMART" id="SM00507"/>
    </source>
</evidence>
<feature type="region of interest" description="Disordered" evidence="2">
    <location>
        <begin position="208"/>
        <end position="276"/>
    </location>
</feature>
<dbReference type="HOGENOM" id="CLU_022065_5_0_11"/>
<evidence type="ECO:0000256" key="2">
    <source>
        <dbReference type="SAM" id="MobiDB-lite"/>
    </source>
</evidence>
<feature type="domain" description="HNH nuclease" evidence="3">
    <location>
        <begin position="417"/>
        <end position="469"/>
    </location>
</feature>
<keyword evidence="5" id="KW-1185">Reference proteome</keyword>
<dbReference type="CDD" id="cd00085">
    <property type="entry name" value="HNHc"/>
    <property type="match status" value="1"/>
</dbReference>
<proteinExistence type="inferred from homology"/>
<name>Q0RSP3_FRAAA</name>
<dbReference type="AlphaFoldDB" id="Q0RSP3"/>
<feature type="compositionally biased region" description="Basic and acidic residues" evidence="2">
    <location>
        <begin position="260"/>
        <end position="276"/>
    </location>
</feature>
<feature type="compositionally biased region" description="Low complexity" evidence="2">
    <location>
        <begin position="208"/>
        <end position="217"/>
    </location>
</feature>
<sequence>MAFPRGRCELVPVSSPPTAYEQVFDIGWMLFYRYPMDLNDFGDGPDPPTRLATISRQLDGLLTAQAWQLSDTELDGLLEGVCRLTSRVAAVRGLLFVEAQDRGFAVRHGATDLTGWLRDRLRLTTRDARRQVTLAHDTTTVHTATGTALADGTITVEQAMVISDALRTLPTATTPDQQTAAEQALLRFADQFDPHHLVKLAARLRETLTTTDTSPGGDDPHTDSHTGEHTNPSTRTGKTGKTGNDGTGTGGNGGLGGHGNDGRDTPTPDPADIRRLTLTDTPTGATLIHGELDAEGAALLRTALDSLAAPHPAADGTPDRRSPTRRRADALLDLTTRALGAATLPQSGGVRPHLTITIDWNTLLATGTTPATTDWGLPLPHSVLTRLSCDADITRIILNPAGVPLDIGRSTRVVPPQLRRALAARDRGCSFPGCDRPPSWCEAHHVIHWTHGGTTALHNLVLLCGHHHRQVHHDGWTIIFTDDGHPAYTPPWRIDPHQRPRRNPYTHLPDLLTSAT</sequence>
<evidence type="ECO:0000256" key="1">
    <source>
        <dbReference type="ARBA" id="ARBA00023450"/>
    </source>
</evidence>
<dbReference type="GO" id="GO:0004519">
    <property type="term" value="F:endonuclease activity"/>
    <property type="evidence" value="ECO:0007669"/>
    <property type="project" value="InterPro"/>
</dbReference>
<feature type="compositionally biased region" description="Basic and acidic residues" evidence="2">
    <location>
        <begin position="218"/>
        <end position="228"/>
    </location>
</feature>
<evidence type="ECO:0000313" key="4">
    <source>
        <dbReference type="EMBL" id="CAJ59414.1"/>
    </source>
</evidence>
<dbReference type="EMBL" id="CT573213">
    <property type="protein sequence ID" value="CAJ59414.1"/>
    <property type="molecule type" value="Genomic_DNA"/>
</dbReference>
<dbReference type="SMART" id="SM00507">
    <property type="entry name" value="HNHc"/>
    <property type="match status" value="1"/>
</dbReference>